<reference evidence="5" key="1">
    <citation type="submission" date="2021-06" db="EMBL/GenBank/DDBJ databases">
        <authorList>
            <person name="Nardi T."/>
            <person name="Nardi T."/>
        </authorList>
    </citation>
    <scope>NUCLEOTIDE SEQUENCE</scope>
</reference>
<evidence type="ECO:0000256" key="2">
    <source>
        <dbReference type="PROSITE-ProRule" id="PRU01331"/>
    </source>
</evidence>
<evidence type="ECO:0000313" key="5">
    <source>
        <dbReference type="EMBL" id="CAG7591051.1"/>
    </source>
</evidence>
<dbReference type="PANTHER" id="PTHR43785:SF12">
    <property type="entry name" value="TYPE-1 GLUTAMINE SYNTHETASE 2"/>
    <property type="match status" value="1"/>
</dbReference>
<dbReference type="EMBL" id="CAJVAF010000148">
    <property type="protein sequence ID" value="CAG7591051.1"/>
    <property type="molecule type" value="Genomic_DNA"/>
</dbReference>
<name>A0A8S4BVS5_9ACAR</name>
<organism evidence="5 6">
    <name type="scientific">Hyalomma marginatum</name>
    <dbReference type="NCBI Taxonomy" id="34627"/>
    <lineage>
        <taxon>Eukaryota</taxon>
        <taxon>Metazoa</taxon>
        <taxon>Ecdysozoa</taxon>
        <taxon>Arthropoda</taxon>
        <taxon>Chelicerata</taxon>
        <taxon>Arachnida</taxon>
        <taxon>Acari</taxon>
        <taxon>Parasitiformes</taxon>
        <taxon>Ixodida</taxon>
        <taxon>Ixodoidea</taxon>
        <taxon>Ixodidae</taxon>
        <taxon>Hyalomminae</taxon>
        <taxon>Hyalomma</taxon>
    </lineage>
</organism>
<dbReference type="GO" id="GO:0006598">
    <property type="term" value="P:polyamine catabolic process"/>
    <property type="evidence" value="ECO:0007669"/>
    <property type="project" value="TreeGrafter"/>
</dbReference>
<keyword evidence="1" id="KW-0436">Ligase</keyword>
<proteinExistence type="inferred from homology"/>
<evidence type="ECO:0000256" key="3">
    <source>
        <dbReference type="RuleBase" id="RU000384"/>
    </source>
</evidence>
<dbReference type="PANTHER" id="PTHR43785">
    <property type="entry name" value="GAMMA-GLUTAMYLPUTRESCINE SYNTHETASE"/>
    <property type="match status" value="1"/>
</dbReference>
<comment type="similarity">
    <text evidence="2 3">Belongs to the glutamine synthetase family.</text>
</comment>
<comment type="caution">
    <text evidence="5">The sequence shown here is derived from an EMBL/GenBank/DDBJ whole genome shotgun (WGS) entry which is preliminary data.</text>
</comment>
<dbReference type="SUPFAM" id="SSF55931">
    <property type="entry name" value="Glutamine synthetase/guanido kinase"/>
    <property type="match status" value="1"/>
</dbReference>
<dbReference type="AlphaFoldDB" id="A0A8S4BVS5"/>
<dbReference type="GO" id="GO:0004356">
    <property type="term" value="F:glutamine synthetase activity"/>
    <property type="evidence" value="ECO:0007669"/>
    <property type="project" value="InterPro"/>
</dbReference>
<feature type="domain" description="GS catalytic" evidence="4">
    <location>
        <begin position="1"/>
        <end position="272"/>
    </location>
</feature>
<dbReference type="SMART" id="SM01230">
    <property type="entry name" value="Gln-synt_C"/>
    <property type="match status" value="1"/>
</dbReference>
<evidence type="ECO:0000313" key="6">
    <source>
        <dbReference type="Proteomes" id="UP000837675"/>
    </source>
</evidence>
<gene>
    <name evidence="5" type="ORF">MHYMCMPASI_00385</name>
</gene>
<dbReference type="Pfam" id="PF00120">
    <property type="entry name" value="Gln-synt_C"/>
    <property type="match status" value="1"/>
</dbReference>
<evidence type="ECO:0000259" key="4">
    <source>
        <dbReference type="PROSITE" id="PS51987"/>
    </source>
</evidence>
<dbReference type="GO" id="GO:0006542">
    <property type="term" value="P:glutamine biosynthetic process"/>
    <property type="evidence" value="ECO:0007669"/>
    <property type="project" value="TreeGrafter"/>
</dbReference>
<accession>A0A8S4BVS5</accession>
<dbReference type="Proteomes" id="UP000837675">
    <property type="component" value="Unassembled WGS sequence"/>
</dbReference>
<protein>
    <recommendedName>
        <fullName evidence="4">GS catalytic domain-containing protein</fullName>
    </recommendedName>
</protein>
<dbReference type="InterPro" id="IPR008146">
    <property type="entry name" value="Gln_synth_cat_dom"/>
</dbReference>
<dbReference type="PROSITE" id="PS51987">
    <property type="entry name" value="GS_CATALYTIC"/>
    <property type="match status" value="1"/>
</dbReference>
<sequence>MPNGILGFEQPQRLINILEAILYHDFGLKAEVGIEVEFYLHNCVNIEKFTALYGNPIIPERGKDQYEINLKSSPDLVGVCNGFHCHKNKLFSAATILNQLIDFNPKPIKEDYGSSVHYHLSLHDEKGCNIFGIEDNTHIIESVIASILELTNQSLYMLTAVNDFDRFVPHFMAPVNISWGANNRTTLLRIPDSLKANKRIEFRLPSSNSAPEIVIVFLLTATLEGLKNKKKPIEKIYGNAYDRQYRLTPLLANLIEAKKCFRFVEIIANYTS</sequence>
<dbReference type="Gene3D" id="3.30.590.10">
    <property type="entry name" value="Glutamine synthetase/guanido kinase, catalytic domain"/>
    <property type="match status" value="1"/>
</dbReference>
<evidence type="ECO:0000256" key="1">
    <source>
        <dbReference type="ARBA" id="ARBA00022598"/>
    </source>
</evidence>
<dbReference type="InterPro" id="IPR014746">
    <property type="entry name" value="Gln_synth/guanido_kin_cat_dom"/>
</dbReference>
<keyword evidence="6" id="KW-1185">Reference proteome</keyword>